<sequence length="81" mass="9164">MTLLFFFNEPNADSNGDMLLCLKPCQFRYLLGRLSFCTCLIVCLSVSVLLRGSLFFSPQISSPYKGGGKVGDNCKWLFFFF</sequence>
<reference evidence="1 2" key="1">
    <citation type="journal article" date="2006" name="Science">
        <title>The genome of black cottonwood, Populus trichocarpa (Torr. &amp; Gray).</title>
        <authorList>
            <person name="Tuskan G.A."/>
            <person name="Difazio S."/>
            <person name="Jansson S."/>
            <person name="Bohlmann J."/>
            <person name="Grigoriev I."/>
            <person name="Hellsten U."/>
            <person name="Putnam N."/>
            <person name="Ralph S."/>
            <person name="Rombauts S."/>
            <person name="Salamov A."/>
            <person name="Schein J."/>
            <person name="Sterck L."/>
            <person name="Aerts A."/>
            <person name="Bhalerao R.R."/>
            <person name="Bhalerao R.P."/>
            <person name="Blaudez D."/>
            <person name="Boerjan W."/>
            <person name="Brun A."/>
            <person name="Brunner A."/>
            <person name="Busov V."/>
            <person name="Campbell M."/>
            <person name="Carlson J."/>
            <person name="Chalot M."/>
            <person name="Chapman J."/>
            <person name="Chen G.L."/>
            <person name="Cooper D."/>
            <person name="Coutinho P.M."/>
            <person name="Couturier J."/>
            <person name="Covert S."/>
            <person name="Cronk Q."/>
            <person name="Cunningham R."/>
            <person name="Davis J."/>
            <person name="Degroeve S."/>
            <person name="Dejardin A."/>
            <person name="Depamphilis C."/>
            <person name="Detter J."/>
            <person name="Dirks B."/>
            <person name="Dubchak I."/>
            <person name="Duplessis S."/>
            <person name="Ehlting J."/>
            <person name="Ellis B."/>
            <person name="Gendler K."/>
            <person name="Goodstein D."/>
            <person name="Gribskov M."/>
            <person name="Grimwood J."/>
            <person name="Groover A."/>
            <person name="Gunter L."/>
            <person name="Hamberger B."/>
            <person name="Heinze B."/>
            <person name="Helariutta Y."/>
            <person name="Henrissat B."/>
            <person name="Holligan D."/>
            <person name="Holt R."/>
            <person name="Huang W."/>
            <person name="Islam-Faridi N."/>
            <person name="Jones S."/>
            <person name="Jones-Rhoades M."/>
            <person name="Jorgensen R."/>
            <person name="Joshi C."/>
            <person name="Kangasjarvi J."/>
            <person name="Karlsson J."/>
            <person name="Kelleher C."/>
            <person name="Kirkpatrick R."/>
            <person name="Kirst M."/>
            <person name="Kohler A."/>
            <person name="Kalluri U."/>
            <person name="Larimer F."/>
            <person name="Leebens-Mack J."/>
            <person name="Leple J.C."/>
            <person name="Locascio P."/>
            <person name="Lou Y."/>
            <person name="Lucas S."/>
            <person name="Martin F."/>
            <person name="Montanini B."/>
            <person name="Napoli C."/>
            <person name="Nelson D.R."/>
            <person name="Nelson C."/>
            <person name="Nieminen K."/>
            <person name="Nilsson O."/>
            <person name="Pereda V."/>
            <person name="Peter G."/>
            <person name="Philippe R."/>
            <person name="Pilate G."/>
            <person name="Poliakov A."/>
            <person name="Razumovskaya J."/>
            <person name="Richardson P."/>
            <person name="Rinaldi C."/>
            <person name="Ritland K."/>
            <person name="Rouze P."/>
            <person name="Ryaboy D."/>
            <person name="Schmutz J."/>
            <person name="Schrader J."/>
            <person name="Segerman B."/>
            <person name="Shin H."/>
            <person name="Siddiqui A."/>
            <person name="Sterky F."/>
            <person name="Terry A."/>
            <person name="Tsai C.J."/>
            <person name="Uberbacher E."/>
            <person name="Unneberg P."/>
            <person name="Vahala J."/>
            <person name="Wall K."/>
            <person name="Wessler S."/>
            <person name="Yang G."/>
            <person name="Yin T."/>
            <person name="Douglas C."/>
            <person name="Marra M."/>
            <person name="Sandberg G."/>
            <person name="Van de Peer Y."/>
            <person name="Rokhsar D."/>
        </authorList>
    </citation>
    <scope>NUCLEOTIDE SEQUENCE [LARGE SCALE GENOMIC DNA]</scope>
    <source>
        <strain evidence="2">cv. Nisqually</strain>
    </source>
</reference>
<evidence type="ECO:0000313" key="1">
    <source>
        <dbReference type="EMBL" id="RQO86729.1"/>
    </source>
</evidence>
<proteinExistence type="predicted"/>
<protein>
    <submittedName>
        <fullName evidence="1">Uncharacterized protein</fullName>
    </submittedName>
</protein>
<accession>A0A3N7EJZ4</accession>
<organism evidence="1 2">
    <name type="scientific">Populus trichocarpa</name>
    <name type="common">Western balsam poplar</name>
    <name type="synonym">Populus balsamifera subsp. trichocarpa</name>
    <dbReference type="NCBI Taxonomy" id="3694"/>
    <lineage>
        <taxon>Eukaryota</taxon>
        <taxon>Viridiplantae</taxon>
        <taxon>Streptophyta</taxon>
        <taxon>Embryophyta</taxon>
        <taxon>Tracheophyta</taxon>
        <taxon>Spermatophyta</taxon>
        <taxon>Magnoliopsida</taxon>
        <taxon>eudicotyledons</taxon>
        <taxon>Gunneridae</taxon>
        <taxon>Pentapetalae</taxon>
        <taxon>rosids</taxon>
        <taxon>fabids</taxon>
        <taxon>Malpighiales</taxon>
        <taxon>Salicaceae</taxon>
        <taxon>Saliceae</taxon>
        <taxon>Populus</taxon>
    </lineage>
</organism>
<name>A0A3N7EJZ4_POPTR</name>
<dbReference type="InParanoid" id="A0A3N7EJZ4"/>
<keyword evidence="2" id="KW-1185">Reference proteome</keyword>
<dbReference type="EMBL" id="CM009291">
    <property type="protein sequence ID" value="RQO86729.1"/>
    <property type="molecule type" value="Genomic_DNA"/>
</dbReference>
<evidence type="ECO:0000313" key="2">
    <source>
        <dbReference type="Proteomes" id="UP000006729"/>
    </source>
</evidence>
<gene>
    <name evidence="1" type="ORF">POPTR_002G090250</name>
</gene>
<dbReference type="AlphaFoldDB" id="A0A3N7EJZ4"/>
<dbReference type="Proteomes" id="UP000006729">
    <property type="component" value="Chromosome 2"/>
</dbReference>